<gene>
    <name evidence="1" type="ORF">CHH57_23490</name>
</gene>
<comment type="caution">
    <text evidence="1">The sequence shown here is derived from an EMBL/GenBank/DDBJ whole genome shotgun (WGS) entry which is preliminary data.</text>
</comment>
<protein>
    <submittedName>
        <fullName evidence="1">Uncharacterized protein</fullName>
    </submittedName>
</protein>
<sequence length="89" mass="10439">MEIEWKKESIIFETLRESEVWADSIANEIHGRTINGYITPDYKIAYALSFFLASNPDYVVHTEKSFNIRPGLKVEDSFIYKVWVTFNSK</sequence>
<dbReference type="KEGG" id="bcir:C2I06_08705"/>
<name>A0A268F5T7_NIACI</name>
<dbReference type="AlphaFoldDB" id="A0A268F5T7"/>
<dbReference type="EMBL" id="NPBQ01000144">
    <property type="protein sequence ID" value="PAD80737.1"/>
    <property type="molecule type" value="Genomic_DNA"/>
</dbReference>
<dbReference type="Proteomes" id="UP000216961">
    <property type="component" value="Unassembled WGS sequence"/>
</dbReference>
<proteinExistence type="predicted"/>
<reference evidence="1 2" key="1">
    <citation type="submission" date="2017-07" db="EMBL/GenBank/DDBJ databases">
        <title>Isolation and whole genome analysis of endospore-forming bacteria from heroin.</title>
        <authorList>
            <person name="Kalinowski J."/>
            <person name="Ahrens B."/>
            <person name="Al-Dilaimi A."/>
            <person name="Winkler A."/>
            <person name="Wibberg D."/>
            <person name="Schleenbecker U."/>
            <person name="Ruckert C."/>
            <person name="Wolfel R."/>
            <person name="Grass G."/>
        </authorList>
    </citation>
    <scope>NUCLEOTIDE SEQUENCE [LARGE SCALE GENOMIC DNA]</scope>
    <source>
        <strain evidence="1 2">7521-2</strain>
    </source>
</reference>
<accession>A0A268F5T7</accession>
<organism evidence="1 2">
    <name type="scientific">Niallia circulans</name>
    <name type="common">Bacillus circulans</name>
    <dbReference type="NCBI Taxonomy" id="1397"/>
    <lineage>
        <taxon>Bacteria</taxon>
        <taxon>Bacillati</taxon>
        <taxon>Bacillota</taxon>
        <taxon>Bacilli</taxon>
        <taxon>Bacillales</taxon>
        <taxon>Bacillaceae</taxon>
        <taxon>Niallia</taxon>
    </lineage>
</organism>
<evidence type="ECO:0000313" key="2">
    <source>
        <dbReference type="Proteomes" id="UP000216961"/>
    </source>
</evidence>
<evidence type="ECO:0000313" key="1">
    <source>
        <dbReference type="EMBL" id="PAD80737.1"/>
    </source>
</evidence>